<proteinExistence type="predicted"/>
<dbReference type="InterPro" id="IPR052535">
    <property type="entry name" value="Bacilysin_H2HPP_isomerase"/>
</dbReference>
<reference evidence="2 3" key="1">
    <citation type="journal article" date="2016" name="ISME J.">
        <title>Chasing the elusive Euryarchaeota class WSA2: genomes reveal a uniquely fastidious methyl-reducing methanogen.</title>
        <authorList>
            <person name="Nobu M.K."/>
            <person name="Narihiro T."/>
            <person name="Kuroda K."/>
            <person name="Mei R."/>
            <person name="Liu W.T."/>
        </authorList>
    </citation>
    <scope>NUCLEOTIDE SEQUENCE [LARGE SCALE GENOMIC DNA]</scope>
    <source>
        <strain evidence="2">U1lsi0528_Bin055</strain>
    </source>
</reference>
<gene>
    <name evidence="2" type="ORF">AMQ22_01904</name>
</gene>
<name>A0A150ISZ5_9EURY</name>
<comment type="caution">
    <text evidence="2">The sequence shown here is derived from an EMBL/GenBank/DDBJ whole genome shotgun (WGS) entry which is preliminary data.</text>
</comment>
<accession>A0A150ISZ5</accession>
<dbReference type="PANTHER" id="PTHR40112:SF1">
    <property type="entry name" value="H2HPP ISOMERASE"/>
    <property type="match status" value="1"/>
</dbReference>
<dbReference type="CDD" id="cd02238">
    <property type="entry name" value="cupin_KdgF"/>
    <property type="match status" value="1"/>
</dbReference>
<dbReference type="Proteomes" id="UP000075398">
    <property type="component" value="Unassembled WGS sequence"/>
</dbReference>
<dbReference type="InterPro" id="IPR013096">
    <property type="entry name" value="Cupin_2"/>
</dbReference>
<evidence type="ECO:0000259" key="1">
    <source>
        <dbReference type="Pfam" id="PF07883"/>
    </source>
</evidence>
<dbReference type="AlphaFoldDB" id="A0A150ISZ5"/>
<dbReference type="PANTHER" id="PTHR40112">
    <property type="entry name" value="H2HPP ISOMERASE"/>
    <property type="match status" value="1"/>
</dbReference>
<sequence length="116" mass="13346">MFGMKSSNGYVEVSKGIKIKTIVYGQKTLMSEFVMKKGSELINHQHIYEQTGYLVKGRIKLFIEEKGKIMNPGDSWNVESNKSHHAEILEDSIAIEVFEPCREEYIKYINANDIDN</sequence>
<feature type="domain" description="Cupin type-2" evidence="1">
    <location>
        <begin position="33"/>
        <end position="92"/>
    </location>
</feature>
<dbReference type="Gene3D" id="2.60.120.10">
    <property type="entry name" value="Jelly Rolls"/>
    <property type="match status" value="1"/>
</dbReference>
<dbReference type="SUPFAM" id="SSF51182">
    <property type="entry name" value="RmlC-like cupins"/>
    <property type="match status" value="1"/>
</dbReference>
<protein>
    <submittedName>
        <fullName evidence="2">Cupin domain protein</fullName>
    </submittedName>
</protein>
<evidence type="ECO:0000313" key="2">
    <source>
        <dbReference type="EMBL" id="KYC47988.1"/>
    </source>
</evidence>
<dbReference type="Pfam" id="PF07883">
    <property type="entry name" value="Cupin_2"/>
    <property type="match status" value="1"/>
</dbReference>
<dbReference type="EMBL" id="LNGC01000139">
    <property type="protein sequence ID" value="KYC47988.1"/>
    <property type="molecule type" value="Genomic_DNA"/>
</dbReference>
<dbReference type="InterPro" id="IPR011051">
    <property type="entry name" value="RmlC_Cupin_sf"/>
</dbReference>
<evidence type="ECO:0000313" key="3">
    <source>
        <dbReference type="Proteomes" id="UP000075398"/>
    </source>
</evidence>
<organism evidence="2 3">
    <name type="scientific">Candidatus Methanofastidiosum methylothiophilum</name>
    <dbReference type="NCBI Taxonomy" id="1705564"/>
    <lineage>
        <taxon>Archaea</taxon>
        <taxon>Methanobacteriati</taxon>
        <taxon>Methanobacteriota</taxon>
        <taxon>Stenosarchaea group</taxon>
        <taxon>Candidatus Methanofastidiosia</taxon>
        <taxon>Candidatus Methanofastidiosales</taxon>
        <taxon>Candidatus Methanofastidiosaceae</taxon>
        <taxon>Candidatus Methanofastidiosum</taxon>
    </lineage>
</organism>
<dbReference type="InterPro" id="IPR014710">
    <property type="entry name" value="RmlC-like_jellyroll"/>
</dbReference>